<name>A0A4Y9YG43_9AGAM</name>
<dbReference type="InterPro" id="IPR011009">
    <property type="entry name" value="Kinase-like_dom_sf"/>
</dbReference>
<feature type="non-terminal residue" evidence="3">
    <location>
        <position position="527"/>
    </location>
</feature>
<dbReference type="EMBL" id="SEOQ01000541">
    <property type="protein sequence ID" value="TFY60828.1"/>
    <property type="molecule type" value="Genomic_DNA"/>
</dbReference>
<dbReference type="SUPFAM" id="SSF56112">
    <property type="entry name" value="Protein kinase-like (PK-like)"/>
    <property type="match status" value="1"/>
</dbReference>
<proteinExistence type="predicted"/>
<accession>A0A4Y9YG43</accession>
<dbReference type="InterPro" id="IPR040976">
    <property type="entry name" value="Pkinase_fungal"/>
</dbReference>
<evidence type="ECO:0000313" key="3">
    <source>
        <dbReference type="EMBL" id="TFY60828.1"/>
    </source>
</evidence>
<evidence type="ECO:0000313" key="4">
    <source>
        <dbReference type="Proteomes" id="UP000298327"/>
    </source>
</evidence>
<sequence length="527" mass="60428">MITLQLNRTPAIALIPSHPSRLMDWNSNPVPPVQFDHPSPPKKKRVHWDDDLNDPTAKPAKASDIDRLCALYAYLDGEGREDDKDGYQRRYIKDIIDNQRLYPILEVVCSDADEWSTRHSYLTGKPASVTRCPTRIGRATKCYFAYDVDRDRLVFMKEYCSTPRLSAGFQPYWPGVMLEDLNASSPKDQKHMNEEHLRQISGGAIQEVPKARFLHRIVTDRIGRPLETYKDQRELIICLWNAFEAHREAWGKAGILHGDVSVSSIMIDVRTGKGFLNDWDMCKYRDELEKGATQHARSGTWDTMSAALLKFSRKPNQLSDDLESFVHIATLMGLRFHVHDMSEMTTINGKVTIDHKKLGEETRLAAHYKAVYSQSNLVQGMWEGGRQKFYRLRLEDPGVEFEYPEDPLQLLITKFYKLFGPLYNNLDVKRYQTSYGHVHKKAGPTNRIRNPADIGIATEIWSDSVSAIPGPPPQSQTGTFGLEELEHSHFNHIWGFFGREDIEWPTDDKTIDQLQGAVGIDPRCRKR</sequence>
<feature type="region of interest" description="Disordered" evidence="1">
    <location>
        <begin position="25"/>
        <end position="58"/>
    </location>
</feature>
<dbReference type="AlphaFoldDB" id="A0A4Y9YG43"/>
<protein>
    <recommendedName>
        <fullName evidence="2">Fungal-type protein kinase domain-containing protein</fullName>
    </recommendedName>
</protein>
<dbReference type="OrthoDB" id="5584477at2759"/>
<dbReference type="Pfam" id="PF17667">
    <property type="entry name" value="Pkinase_fungal"/>
    <property type="match status" value="1"/>
</dbReference>
<gene>
    <name evidence="3" type="ORF">EVG20_g7274</name>
</gene>
<feature type="domain" description="Fungal-type protein kinase" evidence="2">
    <location>
        <begin position="191"/>
        <end position="329"/>
    </location>
</feature>
<evidence type="ECO:0000259" key="2">
    <source>
        <dbReference type="Pfam" id="PF17667"/>
    </source>
</evidence>
<keyword evidence="4" id="KW-1185">Reference proteome</keyword>
<dbReference type="PANTHER" id="PTHR38248">
    <property type="entry name" value="FUNK1 6"/>
    <property type="match status" value="1"/>
</dbReference>
<evidence type="ECO:0000256" key="1">
    <source>
        <dbReference type="SAM" id="MobiDB-lite"/>
    </source>
</evidence>
<dbReference type="PANTHER" id="PTHR38248:SF2">
    <property type="entry name" value="FUNK1 11"/>
    <property type="match status" value="1"/>
</dbReference>
<organism evidence="3 4">
    <name type="scientific">Dentipellis fragilis</name>
    <dbReference type="NCBI Taxonomy" id="205917"/>
    <lineage>
        <taxon>Eukaryota</taxon>
        <taxon>Fungi</taxon>
        <taxon>Dikarya</taxon>
        <taxon>Basidiomycota</taxon>
        <taxon>Agaricomycotina</taxon>
        <taxon>Agaricomycetes</taxon>
        <taxon>Russulales</taxon>
        <taxon>Hericiaceae</taxon>
        <taxon>Dentipellis</taxon>
    </lineage>
</organism>
<reference evidence="3 4" key="1">
    <citation type="submission" date="2019-02" db="EMBL/GenBank/DDBJ databases">
        <title>Genome sequencing of the rare red list fungi Dentipellis fragilis.</title>
        <authorList>
            <person name="Buettner E."/>
            <person name="Kellner H."/>
        </authorList>
    </citation>
    <scope>NUCLEOTIDE SEQUENCE [LARGE SCALE GENOMIC DNA]</scope>
    <source>
        <strain evidence="3 4">DSM 105465</strain>
    </source>
</reference>
<comment type="caution">
    <text evidence="3">The sequence shown here is derived from an EMBL/GenBank/DDBJ whole genome shotgun (WGS) entry which is preliminary data.</text>
</comment>
<dbReference type="Proteomes" id="UP000298327">
    <property type="component" value="Unassembled WGS sequence"/>
</dbReference>